<dbReference type="EMBL" id="MLCF01000002">
    <property type="protein sequence ID" value="OIV39340.1"/>
    <property type="molecule type" value="Genomic_DNA"/>
</dbReference>
<sequence>MTAAKDFSALRTLIESVVAPFGDLNTHATLNDALAELGMPPVPAEAGSKSQRVQQSLAGVADEALPRVAGNILAQKLVDAPMRNAVEDLLWAHSTPHIPKRIRRELAQSLDLEDLARDETRFTALLDRFFLLDHQHFQFDWLVSGVPPDLRQQIHQQVFRNRGDWSCEELFEHLGTFEASDARFARFLEAAVSAELLLDESRQRRLVEAINAHLRAAGIELRETGTEEGYPCFGLVSTRLAHNRQPKNVIFAAPTKPDIRFPNALDNDIEIMGDPDTYLAYDHPIGRDGLRWRDLQDWFQDTRGIADAAEAKTILYQRLLNCLPKESAGQRHLFLLYHQILGDAVYDLPALLPEVWLHWDPKTVKQRGREALLRFRMDFLLLLPHDQRVVLEVDGAQHYARREGKRLIADTERYASMVAADRDLKVSGYEVFRFGHDELADPARAKAVLEQFLPALFARFGPNTP</sequence>
<dbReference type="RefSeq" id="WP_071654541.1">
    <property type="nucleotide sequence ID" value="NZ_MLCF01000002.1"/>
</dbReference>
<dbReference type="Proteomes" id="UP000243342">
    <property type="component" value="Unassembled WGS sequence"/>
</dbReference>
<protein>
    <recommendedName>
        <fullName evidence="1">AbiJ-NTD3 domain-containing protein</fullName>
    </recommendedName>
</protein>
<evidence type="ECO:0000313" key="3">
    <source>
        <dbReference type="Proteomes" id="UP000243342"/>
    </source>
</evidence>
<comment type="caution">
    <text evidence="2">The sequence shown here is derived from an EMBL/GenBank/DDBJ whole genome shotgun (WGS) entry which is preliminary data.</text>
</comment>
<dbReference type="Pfam" id="PF18860">
    <property type="entry name" value="AbiJ_NTD3"/>
    <property type="match status" value="1"/>
</dbReference>
<reference evidence="2 3" key="1">
    <citation type="submission" date="2016-10" db="EMBL/GenBank/DDBJ databases">
        <title>Genome sequence of Streptomyces gilvigriseus MUSC 26.</title>
        <authorList>
            <person name="Lee L.-H."/>
            <person name="Ser H.-L."/>
        </authorList>
    </citation>
    <scope>NUCLEOTIDE SEQUENCE [LARGE SCALE GENOMIC DNA]</scope>
    <source>
        <strain evidence="2 3">MUSC 26</strain>
    </source>
</reference>
<dbReference type="InterPro" id="IPR041427">
    <property type="entry name" value="AbiJ-NTD3"/>
</dbReference>
<dbReference type="STRING" id="1428644.BIV57_00390"/>
<gene>
    <name evidence="2" type="ORF">BIV57_00390</name>
</gene>
<dbReference type="OrthoDB" id="7061676at2"/>
<evidence type="ECO:0000313" key="2">
    <source>
        <dbReference type="EMBL" id="OIV39340.1"/>
    </source>
</evidence>
<dbReference type="AlphaFoldDB" id="A0A1J7CCR6"/>
<evidence type="ECO:0000259" key="1">
    <source>
        <dbReference type="Pfam" id="PF18860"/>
    </source>
</evidence>
<proteinExistence type="predicted"/>
<keyword evidence="3" id="KW-1185">Reference proteome</keyword>
<name>A0A1J7CCR6_9ACTN</name>
<feature type="domain" description="AbiJ-NTD3" evidence="1">
    <location>
        <begin position="98"/>
        <end position="266"/>
    </location>
</feature>
<accession>A0A1J7CCR6</accession>
<organism evidence="2 3">
    <name type="scientific">Mangrovactinospora gilvigrisea</name>
    <dbReference type="NCBI Taxonomy" id="1428644"/>
    <lineage>
        <taxon>Bacteria</taxon>
        <taxon>Bacillati</taxon>
        <taxon>Actinomycetota</taxon>
        <taxon>Actinomycetes</taxon>
        <taxon>Kitasatosporales</taxon>
        <taxon>Streptomycetaceae</taxon>
        <taxon>Mangrovactinospora</taxon>
    </lineage>
</organism>